<keyword evidence="2" id="KW-0560">Oxidoreductase</keyword>
<dbReference type="EMBL" id="CZRL01000106">
    <property type="protein sequence ID" value="CUS54794.1"/>
    <property type="molecule type" value="Genomic_DNA"/>
</dbReference>
<evidence type="ECO:0000313" key="2">
    <source>
        <dbReference type="EMBL" id="CUS54794.1"/>
    </source>
</evidence>
<dbReference type="AlphaFoldDB" id="A0A160TXK5"/>
<dbReference type="CDD" id="cd05233">
    <property type="entry name" value="SDR_c"/>
    <property type="match status" value="1"/>
</dbReference>
<accession>A0A160TXK5</accession>
<proteinExistence type="inferred from homology"/>
<dbReference type="SUPFAM" id="SSF51735">
    <property type="entry name" value="NAD(P)-binding Rossmann-fold domains"/>
    <property type="match status" value="1"/>
</dbReference>
<protein>
    <submittedName>
        <fullName evidence="2">3-oxoacyl-[acyl-carrier protein] reductase</fullName>
        <ecNumber evidence="2">1.1.1.100</ecNumber>
    </submittedName>
</protein>
<dbReference type="PRINTS" id="PR00081">
    <property type="entry name" value="GDHRDH"/>
</dbReference>
<dbReference type="InterPro" id="IPR020904">
    <property type="entry name" value="Sc_DH/Rdtase_CS"/>
</dbReference>
<name>A0A160TXK5_9ZZZZ</name>
<reference evidence="2" key="1">
    <citation type="submission" date="2015-10" db="EMBL/GenBank/DDBJ databases">
        <authorList>
            <person name="Gilbert D.G."/>
        </authorList>
    </citation>
    <scope>NUCLEOTIDE SEQUENCE</scope>
</reference>
<organism evidence="2">
    <name type="scientific">hydrothermal vent metagenome</name>
    <dbReference type="NCBI Taxonomy" id="652676"/>
    <lineage>
        <taxon>unclassified sequences</taxon>
        <taxon>metagenomes</taxon>
        <taxon>ecological metagenomes</taxon>
    </lineage>
</organism>
<evidence type="ECO:0000256" key="1">
    <source>
        <dbReference type="ARBA" id="ARBA00006484"/>
    </source>
</evidence>
<dbReference type="PROSITE" id="PS00061">
    <property type="entry name" value="ADH_SHORT"/>
    <property type="match status" value="1"/>
</dbReference>
<dbReference type="PANTHER" id="PTHR42760">
    <property type="entry name" value="SHORT-CHAIN DEHYDROGENASES/REDUCTASES FAMILY MEMBER"/>
    <property type="match status" value="1"/>
</dbReference>
<gene>
    <name evidence="2" type="ORF">MGWOODY_XGa1784</name>
</gene>
<dbReference type="Pfam" id="PF13561">
    <property type="entry name" value="adh_short_C2"/>
    <property type="match status" value="1"/>
</dbReference>
<sequence length="249" mass="26648">MSFKGKSAIVCGAGGGIGLNIAIDLLDREVNVSMVDLKPQPDSLNEGIGRAQYFQGDVTDETFVKEFTHQTVSKFGHLDYLVNATGVLWFGKDKSVVDIDIDTWDRVMEINLKSFALTSRYAIPAIRKSGGGALVHIASIDALRGDEQPQDAYGASKAGVIRLSKSLAIQFAKDGIRSNSILPGPILSPMQSRWEKDPAAISAVEQHIPLGRVGQTQDIANACLFLLSDEASFITGTELAVDGGCLAKP</sequence>
<dbReference type="FunFam" id="3.40.50.720:FF:000084">
    <property type="entry name" value="Short-chain dehydrogenase reductase"/>
    <property type="match status" value="1"/>
</dbReference>
<dbReference type="EC" id="1.1.1.100" evidence="2"/>
<dbReference type="Gene3D" id="3.40.50.720">
    <property type="entry name" value="NAD(P)-binding Rossmann-like Domain"/>
    <property type="match status" value="1"/>
</dbReference>
<comment type="similarity">
    <text evidence="1">Belongs to the short-chain dehydrogenases/reductases (SDR) family.</text>
</comment>
<dbReference type="InterPro" id="IPR036291">
    <property type="entry name" value="NAD(P)-bd_dom_sf"/>
</dbReference>
<dbReference type="PRINTS" id="PR00080">
    <property type="entry name" value="SDRFAMILY"/>
</dbReference>
<dbReference type="InterPro" id="IPR002347">
    <property type="entry name" value="SDR_fam"/>
</dbReference>
<dbReference type="GO" id="GO:0004316">
    <property type="term" value="F:3-oxoacyl-[acyl-carrier-protein] reductase (NADPH) activity"/>
    <property type="evidence" value="ECO:0007669"/>
    <property type="project" value="UniProtKB-EC"/>
</dbReference>